<feature type="modified residue" description="Phosphohistidine" evidence="12">
    <location>
        <position position="46"/>
    </location>
</feature>
<reference evidence="17 18" key="1">
    <citation type="journal article" date="1994" name="Int. J. Syst. Bacteriol.">
        <title>Phylogenetic positions of novel aerobic, bacteriochlorophyll a-containing bacteria and description of Roseococcus thiosulfatophilus gen. nov., sp. nov., Erythromicrobium ramosum gen. nov., sp. nov., and Erythrobacter litoralis sp. nov.</title>
        <authorList>
            <person name="Yurkov V."/>
            <person name="Stackebrandt E."/>
            <person name="Holmes A."/>
            <person name="Fuerst J.A."/>
            <person name="Hugenholtz P."/>
            <person name="Golecki J."/>
            <person name="Gad'on N."/>
            <person name="Gorlenko V.M."/>
            <person name="Kompantseva E.I."/>
            <person name="Drews G."/>
        </authorList>
    </citation>
    <scope>NUCLEOTIDE SEQUENCE [LARGE SCALE GENOMIC DNA]</scope>
    <source>
        <strain evidence="17 18">KR-99</strain>
    </source>
</reference>
<dbReference type="PROSITE" id="PS50109">
    <property type="entry name" value="HIS_KIN"/>
    <property type="match status" value="1"/>
</dbReference>
<feature type="compositionally biased region" description="Low complexity" evidence="13">
    <location>
        <begin position="139"/>
        <end position="165"/>
    </location>
</feature>
<dbReference type="PRINTS" id="PR00344">
    <property type="entry name" value="BCTRLSENSOR"/>
</dbReference>
<evidence type="ECO:0000256" key="9">
    <source>
        <dbReference type="ARBA" id="ARBA00022840"/>
    </source>
</evidence>
<evidence type="ECO:0000313" key="18">
    <source>
        <dbReference type="Proteomes" id="UP000589292"/>
    </source>
</evidence>
<evidence type="ECO:0000256" key="11">
    <source>
        <dbReference type="ARBA" id="ARBA00035100"/>
    </source>
</evidence>
<dbReference type="InterPro" id="IPR004105">
    <property type="entry name" value="CheA-like_dim"/>
</dbReference>
<dbReference type="InterPro" id="IPR036641">
    <property type="entry name" value="HPT_dom_sf"/>
</dbReference>
<dbReference type="GO" id="GO:0005524">
    <property type="term" value="F:ATP binding"/>
    <property type="evidence" value="ECO:0007669"/>
    <property type="project" value="UniProtKB-KW"/>
</dbReference>
<dbReference type="Proteomes" id="UP000589292">
    <property type="component" value="Unassembled WGS sequence"/>
</dbReference>
<keyword evidence="4" id="KW-0145">Chemotaxis</keyword>
<evidence type="ECO:0000256" key="12">
    <source>
        <dbReference type="PROSITE-ProRule" id="PRU00110"/>
    </source>
</evidence>
<dbReference type="CDD" id="cd16916">
    <property type="entry name" value="HATPase_CheA-like"/>
    <property type="match status" value="1"/>
</dbReference>
<feature type="domain" description="HPt" evidence="16">
    <location>
        <begin position="1"/>
        <end position="103"/>
    </location>
</feature>
<evidence type="ECO:0000256" key="4">
    <source>
        <dbReference type="ARBA" id="ARBA00022500"/>
    </source>
</evidence>
<dbReference type="InterPro" id="IPR008207">
    <property type="entry name" value="Sig_transdc_His_kin_Hpt_dom"/>
</dbReference>
<organism evidence="17 18">
    <name type="scientific">Sphingomonas ursincola</name>
    <dbReference type="NCBI Taxonomy" id="56361"/>
    <lineage>
        <taxon>Bacteria</taxon>
        <taxon>Pseudomonadati</taxon>
        <taxon>Pseudomonadota</taxon>
        <taxon>Alphaproteobacteria</taxon>
        <taxon>Sphingomonadales</taxon>
        <taxon>Sphingomonadaceae</taxon>
        <taxon>Sphingomonas</taxon>
    </lineage>
</organism>
<dbReference type="FunFam" id="3.30.565.10:FF:000016">
    <property type="entry name" value="Chemotaxis protein CheA, putative"/>
    <property type="match status" value="1"/>
</dbReference>
<sequence length="780" mass="80794">MTNEEIRTIFFAECEEALASAERALTICKSQPDNMDAVNDVFRSVHSIKGGAGAFGYTALQVYTHGFETLLSDVRDGILPMTEDLLSLLLRALDLLGDHVARALEGSEAPDDSAMIAQLAAAQQGGGAAAAAPAEAAAAPAPAEAAPEPVVEAAPEAPTATGSSSDVDDLLSFDLDAMLNDIATEVAPSKPAWRVTMKPQASAMLNGGEPLLLLRELRSLGEGTVRLDTSALPDLDSFDPAGAYLAWDVTLPGDVERDAIEDVFGFSGDDLDVAIDSGGVTPEAAPSAPAPAVEAAQAPTPAPAAAAPVAEPVAEPAPAAAPPPPVAAPEPVAVTPALTPAAAPVAAAPTAPAAAPVEAAAAPAEKTETPKPALVSSQPAPAAPAAPVSQSVRIDLRKLDQLIDTVGEMMIAQAMLGQQMSTYGMRNSSELAMLESLTRDVQERAMAIRAQPISTVFSRVPRLLRDLQASTGKNINLEVSGETTEIDKTIIERLGDPLTHLIRNAADHGIEDAATRTANGKSPDGTLKLSAEQRSGRILIRIEDDGRGIDQAKVLKKAVEKGLVAPDANLSADEINNLIFAPGFSTAETVSSISGRGVGMDVVRQNVKDLGGRITVKTEPGAGTSFILTLPLTLAIADGMTVTVGSQTLVLPLSHIVENLRPGEGEIHRLGNGRLMLKARDRFIPVVNIARALDLDGEINDPTEAVLIIVDTELAGQAALLVDSIVDQRQIVIKSLNANYRSVECVAGATILGDGRVALIVDVDGLVAAEAGTQSYREVA</sequence>
<dbReference type="SMART" id="SM00260">
    <property type="entry name" value="CheW"/>
    <property type="match status" value="1"/>
</dbReference>
<dbReference type="PROSITE" id="PS50894">
    <property type="entry name" value="HPT"/>
    <property type="match status" value="1"/>
</dbReference>
<keyword evidence="5 12" id="KW-0597">Phosphoprotein</keyword>
<dbReference type="InterPro" id="IPR005467">
    <property type="entry name" value="His_kinase_dom"/>
</dbReference>
<dbReference type="CDD" id="cd00088">
    <property type="entry name" value="HPT"/>
    <property type="match status" value="1"/>
</dbReference>
<feature type="region of interest" description="Disordered" evidence="13">
    <location>
        <begin position="358"/>
        <end position="390"/>
    </location>
</feature>
<evidence type="ECO:0000256" key="5">
    <source>
        <dbReference type="ARBA" id="ARBA00022553"/>
    </source>
</evidence>
<dbReference type="RefSeq" id="WP_181267565.1">
    <property type="nucleotide sequence ID" value="NZ_BAAAGB010000001.1"/>
</dbReference>
<dbReference type="InterPro" id="IPR036890">
    <property type="entry name" value="HATPase_C_sf"/>
</dbReference>
<dbReference type="Pfam" id="PF02518">
    <property type="entry name" value="HATPase_c"/>
    <property type="match status" value="1"/>
</dbReference>
<dbReference type="Gene3D" id="2.30.30.40">
    <property type="entry name" value="SH3 Domains"/>
    <property type="match status" value="1"/>
</dbReference>
<accession>A0A7V8U916</accession>
<evidence type="ECO:0000259" key="15">
    <source>
        <dbReference type="PROSITE" id="PS50851"/>
    </source>
</evidence>
<comment type="catalytic activity">
    <reaction evidence="1">
        <text>ATP + protein L-histidine = ADP + protein N-phospho-L-histidine.</text>
        <dbReference type="EC" id="2.7.13.3"/>
    </reaction>
</comment>
<comment type="caution">
    <text evidence="17">The sequence shown here is derived from an EMBL/GenBank/DDBJ whole genome shotgun (WGS) entry which is preliminary data.</text>
</comment>
<dbReference type="SUPFAM" id="SSF47226">
    <property type="entry name" value="Histidine-containing phosphotransfer domain, HPT domain"/>
    <property type="match status" value="1"/>
</dbReference>
<dbReference type="PANTHER" id="PTHR43395:SF10">
    <property type="entry name" value="CHEMOTAXIS PROTEIN CHEA"/>
    <property type="match status" value="1"/>
</dbReference>
<dbReference type="Gene3D" id="1.20.120.160">
    <property type="entry name" value="HPT domain"/>
    <property type="match status" value="1"/>
</dbReference>
<dbReference type="InterPro" id="IPR003594">
    <property type="entry name" value="HATPase_dom"/>
</dbReference>
<dbReference type="PANTHER" id="PTHR43395">
    <property type="entry name" value="SENSOR HISTIDINE KINASE CHEA"/>
    <property type="match status" value="1"/>
</dbReference>
<feature type="domain" description="Histidine kinase" evidence="14">
    <location>
        <begin position="387"/>
        <end position="634"/>
    </location>
</feature>
<dbReference type="InterPro" id="IPR036097">
    <property type="entry name" value="HisK_dim/P_sf"/>
</dbReference>
<dbReference type="SUPFAM" id="SSF50341">
    <property type="entry name" value="CheW-like"/>
    <property type="match status" value="1"/>
</dbReference>
<dbReference type="Gene3D" id="3.30.565.10">
    <property type="entry name" value="Histidine kinase-like ATPase, C-terminal domain"/>
    <property type="match status" value="1"/>
</dbReference>
<evidence type="ECO:0000259" key="16">
    <source>
        <dbReference type="PROSITE" id="PS50894"/>
    </source>
</evidence>
<name>A0A7V8U916_9SPHN</name>
<dbReference type="SUPFAM" id="SSF47384">
    <property type="entry name" value="Homodimeric domain of signal transducing histidine kinase"/>
    <property type="match status" value="1"/>
</dbReference>
<dbReference type="CDD" id="cd00731">
    <property type="entry name" value="CheA_reg"/>
    <property type="match status" value="1"/>
</dbReference>
<evidence type="ECO:0000256" key="3">
    <source>
        <dbReference type="ARBA" id="ARBA00021495"/>
    </source>
</evidence>
<dbReference type="InterPro" id="IPR051315">
    <property type="entry name" value="Bact_Chemotaxis_CheA"/>
</dbReference>
<dbReference type="InterPro" id="IPR002545">
    <property type="entry name" value="CheW-lke_dom"/>
</dbReference>
<evidence type="ECO:0000256" key="7">
    <source>
        <dbReference type="ARBA" id="ARBA00022741"/>
    </source>
</evidence>
<dbReference type="Pfam" id="PF01627">
    <property type="entry name" value="Hpt"/>
    <property type="match status" value="1"/>
</dbReference>
<feature type="domain" description="CheW-like" evidence="15">
    <location>
        <begin position="636"/>
        <end position="772"/>
    </location>
</feature>
<dbReference type="AlphaFoldDB" id="A0A7V8U916"/>
<dbReference type="PROSITE" id="PS50851">
    <property type="entry name" value="CHEW"/>
    <property type="match status" value="1"/>
</dbReference>
<dbReference type="GO" id="GO:0005737">
    <property type="term" value="C:cytoplasm"/>
    <property type="evidence" value="ECO:0007669"/>
    <property type="project" value="InterPro"/>
</dbReference>
<evidence type="ECO:0000313" key="17">
    <source>
        <dbReference type="EMBL" id="MBA1374945.1"/>
    </source>
</evidence>
<feature type="compositionally biased region" description="Low complexity" evidence="13">
    <location>
        <begin position="281"/>
        <end position="310"/>
    </location>
</feature>
<dbReference type="EC" id="2.7.13.3" evidence="2"/>
<dbReference type="SMART" id="SM01231">
    <property type="entry name" value="H-kinase_dim"/>
    <property type="match status" value="1"/>
</dbReference>
<dbReference type="InterPro" id="IPR037006">
    <property type="entry name" value="CheA-like_homodim_sf"/>
</dbReference>
<gene>
    <name evidence="17" type="ORF">FG486_11400</name>
</gene>
<evidence type="ECO:0000259" key="14">
    <source>
        <dbReference type="PROSITE" id="PS50109"/>
    </source>
</evidence>
<dbReference type="InterPro" id="IPR036061">
    <property type="entry name" value="CheW-like_dom_sf"/>
</dbReference>
<keyword evidence="18" id="KW-1185">Reference proteome</keyword>
<proteinExistence type="predicted"/>
<dbReference type="SMART" id="SM00073">
    <property type="entry name" value="HPT"/>
    <property type="match status" value="1"/>
</dbReference>
<feature type="region of interest" description="Disordered" evidence="13">
    <location>
        <begin position="275"/>
        <end position="310"/>
    </location>
</feature>
<protein>
    <recommendedName>
        <fullName evidence="3">Chemotaxis protein CheA</fullName>
        <ecNumber evidence="2">2.7.13.3</ecNumber>
    </recommendedName>
</protein>
<dbReference type="GO" id="GO:0006935">
    <property type="term" value="P:chemotaxis"/>
    <property type="evidence" value="ECO:0007669"/>
    <property type="project" value="UniProtKB-KW"/>
</dbReference>
<evidence type="ECO:0000256" key="1">
    <source>
        <dbReference type="ARBA" id="ARBA00000085"/>
    </source>
</evidence>
<evidence type="ECO:0000256" key="13">
    <source>
        <dbReference type="SAM" id="MobiDB-lite"/>
    </source>
</evidence>
<evidence type="ECO:0000256" key="2">
    <source>
        <dbReference type="ARBA" id="ARBA00012438"/>
    </source>
</evidence>
<keyword evidence="8" id="KW-0418">Kinase</keyword>
<evidence type="ECO:0000256" key="8">
    <source>
        <dbReference type="ARBA" id="ARBA00022777"/>
    </source>
</evidence>
<dbReference type="GO" id="GO:0000155">
    <property type="term" value="F:phosphorelay sensor kinase activity"/>
    <property type="evidence" value="ECO:0007669"/>
    <property type="project" value="InterPro"/>
</dbReference>
<dbReference type="SMART" id="SM00387">
    <property type="entry name" value="HATPase_c"/>
    <property type="match status" value="1"/>
</dbReference>
<keyword evidence="6" id="KW-0808">Transferase</keyword>
<evidence type="ECO:0000256" key="10">
    <source>
        <dbReference type="ARBA" id="ARBA00023012"/>
    </source>
</evidence>
<dbReference type="SUPFAM" id="SSF55874">
    <property type="entry name" value="ATPase domain of HSP90 chaperone/DNA topoisomerase II/histidine kinase"/>
    <property type="match status" value="1"/>
</dbReference>
<keyword evidence="7" id="KW-0547">Nucleotide-binding</keyword>
<comment type="function">
    <text evidence="11">Involved in the transmission of sensory signals from the chemoreceptors to the flagellar motors. CheA is autophosphorylated; it can transfer its phosphate group to either CheB or CheY.</text>
</comment>
<dbReference type="Gene3D" id="1.10.287.560">
    <property type="entry name" value="Histidine kinase CheA-like, homodimeric domain"/>
    <property type="match status" value="1"/>
</dbReference>
<dbReference type="Pfam" id="PF02895">
    <property type="entry name" value="H-kinase_dim"/>
    <property type="match status" value="1"/>
</dbReference>
<dbReference type="EMBL" id="VDES01000002">
    <property type="protein sequence ID" value="MBA1374945.1"/>
    <property type="molecule type" value="Genomic_DNA"/>
</dbReference>
<feature type="region of interest" description="Disordered" evidence="13">
    <location>
        <begin position="139"/>
        <end position="166"/>
    </location>
</feature>
<dbReference type="InterPro" id="IPR004358">
    <property type="entry name" value="Sig_transdc_His_kin-like_C"/>
</dbReference>
<evidence type="ECO:0000256" key="6">
    <source>
        <dbReference type="ARBA" id="ARBA00022679"/>
    </source>
</evidence>
<keyword evidence="10" id="KW-0902">Two-component regulatory system</keyword>
<keyword evidence="9" id="KW-0067">ATP-binding</keyword>
<dbReference type="Pfam" id="PF01584">
    <property type="entry name" value="CheW"/>
    <property type="match status" value="1"/>
</dbReference>